<dbReference type="GO" id="GO:0005506">
    <property type="term" value="F:iron ion binding"/>
    <property type="evidence" value="ECO:0007669"/>
    <property type="project" value="InterPro"/>
</dbReference>
<keyword evidence="7 9" id="KW-0503">Monooxygenase</keyword>
<dbReference type="PANTHER" id="PTHR46206:SF1">
    <property type="entry name" value="P450, PUTATIVE (EUROFUNG)-RELATED"/>
    <property type="match status" value="1"/>
</dbReference>
<dbReference type="Gene3D" id="1.10.630.10">
    <property type="entry name" value="Cytochrome P450"/>
    <property type="match status" value="1"/>
</dbReference>
<dbReference type="GO" id="GO:0020037">
    <property type="term" value="F:heme binding"/>
    <property type="evidence" value="ECO:0007669"/>
    <property type="project" value="InterPro"/>
</dbReference>
<evidence type="ECO:0000256" key="8">
    <source>
        <dbReference type="PIRSR" id="PIRSR602403-1"/>
    </source>
</evidence>
<dbReference type="PROSITE" id="PS00086">
    <property type="entry name" value="CYTOCHROME_P450"/>
    <property type="match status" value="1"/>
</dbReference>
<evidence type="ECO:0000256" key="5">
    <source>
        <dbReference type="ARBA" id="ARBA00023002"/>
    </source>
</evidence>
<dbReference type="InterPro" id="IPR001128">
    <property type="entry name" value="Cyt_P450"/>
</dbReference>
<protein>
    <submittedName>
        <fullName evidence="10">DmbB</fullName>
    </submittedName>
</protein>
<keyword evidence="5 9" id="KW-0560">Oxidoreductase</keyword>
<reference evidence="10 11" key="1">
    <citation type="journal article" date="2016" name="Genome Biol. Evol.">
        <title>Divergent and convergent evolution of fungal pathogenicity.</title>
        <authorList>
            <person name="Shang Y."/>
            <person name="Xiao G."/>
            <person name="Zheng P."/>
            <person name="Cen K."/>
            <person name="Zhan S."/>
            <person name="Wang C."/>
        </authorList>
    </citation>
    <scope>NUCLEOTIDE SEQUENCE [LARGE SCALE GENOMIC DNA]</scope>
    <source>
        <strain evidence="10 11">RCEF 3172</strain>
    </source>
</reference>
<dbReference type="Proteomes" id="UP000076863">
    <property type="component" value="Unassembled WGS sequence"/>
</dbReference>
<dbReference type="InterPro" id="IPR036396">
    <property type="entry name" value="Cyt_P450_sf"/>
</dbReference>
<dbReference type="AlphaFoldDB" id="A0A167BT79"/>
<dbReference type="SUPFAM" id="SSF48264">
    <property type="entry name" value="Cytochrome P450"/>
    <property type="match status" value="1"/>
</dbReference>
<proteinExistence type="inferred from homology"/>
<keyword evidence="11" id="KW-1185">Reference proteome</keyword>
<dbReference type="OrthoDB" id="1844152at2759"/>
<keyword evidence="3 8" id="KW-0349">Heme</keyword>
<evidence type="ECO:0000256" key="6">
    <source>
        <dbReference type="ARBA" id="ARBA00023004"/>
    </source>
</evidence>
<evidence type="ECO:0000313" key="11">
    <source>
        <dbReference type="Proteomes" id="UP000076863"/>
    </source>
</evidence>
<comment type="caution">
    <text evidence="10">The sequence shown here is derived from an EMBL/GenBank/DDBJ whole genome shotgun (WGS) entry which is preliminary data.</text>
</comment>
<keyword evidence="4 8" id="KW-0479">Metal-binding</keyword>
<feature type="binding site" description="axial binding residue" evidence="8">
    <location>
        <position position="422"/>
    </location>
    <ligand>
        <name>heme</name>
        <dbReference type="ChEBI" id="CHEBI:30413"/>
    </ligand>
    <ligandPart>
        <name>Fe</name>
        <dbReference type="ChEBI" id="CHEBI:18248"/>
    </ligandPart>
</feature>
<comment type="similarity">
    <text evidence="2 9">Belongs to the cytochrome P450 family.</text>
</comment>
<evidence type="ECO:0000256" key="7">
    <source>
        <dbReference type="ARBA" id="ARBA00023033"/>
    </source>
</evidence>
<dbReference type="PANTHER" id="PTHR46206">
    <property type="entry name" value="CYTOCHROME P450"/>
    <property type="match status" value="1"/>
</dbReference>
<gene>
    <name evidence="10" type="ORF">BBO_05970</name>
</gene>
<evidence type="ECO:0000256" key="9">
    <source>
        <dbReference type="RuleBase" id="RU000461"/>
    </source>
</evidence>
<comment type="cofactor">
    <cofactor evidence="1 8">
        <name>heme</name>
        <dbReference type="ChEBI" id="CHEBI:30413"/>
    </cofactor>
</comment>
<dbReference type="Pfam" id="PF00067">
    <property type="entry name" value="p450"/>
    <property type="match status" value="1"/>
</dbReference>
<organism evidence="10 11">
    <name type="scientific">Beauveria brongniartii RCEF 3172</name>
    <dbReference type="NCBI Taxonomy" id="1081107"/>
    <lineage>
        <taxon>Eukaryota</taxon>
        <taxon>Fungi</taxon>
        <taxon>Dikarya</taxon>
        <taxon>Ascomycota</taxon>
        <taxon>Pezizomycotina</taxon>
        <taxon>Sordariomycetes</taxon>
        <taxon>Hypocreomycetidae</taxon>
        <taxon>Hypocreales</taxon>
        <taxon>Cordycipitaceae</taxon>
        <taxon>Beauveria</taxon>
        <taxon>Beauveria brongniartii</taxon>
    </lineage>
</organism>
<dbReference type="InterPro" id="IPR002403">
    <property type="entry name" value="Cyt_P450_E_grp-IV"/>
</dbReference>
<name>A0A167BT79_9HYPO</name>
<dbReference type="InterPro" id="IPR017972">
    <property type="entry name" value="Cyt_P450_CS"/>
</dbReference>
<evidence type="ECO:0000256" key="4">
    <source>
        <dbReference type="ARBA" id="ARBA00022723"/>
    </source>
</evidence>
<dbReference type="GO" id="GO:0004497">
    <property type="term" value="F:monooxygenase activity"/>
    <property type="evidence" value="ECO:0007669"/>
    <property type="project" value="UniProtKB-KW"/>
</dbReference>
<dbReference type="GO" id="GO:0016705">
    <property type="term" value="F:oxidoreductase activity, acting on paired donors, with incorporation or reduction of molecular oxygen"/>
    <property type="evidence" value="ECO:0007669"/>
    <property type="project" value="InterPro"/>
</dbReference>
<dbReference type="CDD" id="cd11041">
    <property type="entry name" value="CYP503A1-like"/>
    <property type="match status" value="1"/>
</dbReference>
<evidence type="ECO:0000256" key="1">
    <source>
        <dbReference type="ARBA" id="ARBA00001971"/>
    </source>
</evidence>
<dbReference type="EMBL" id="AZHA01000019">
    <property type="protein sequence ID" value="OAA40386.1"/>
    <property type="molecule type" value="Genomic_DNA"/>
</dbReference>
<evidence type="ECO:0000313" key="10">
    <source>
        <dbReference type="EMBL" id="OAA40386.1"/>
    </source>
</evidence>
<sequence length="480" mass="54066">MALSEAISMVAQLGYYGKVTGVLGVYAKKGKAVLVPSMGVHTAMIMPESAMNWAMSQPDDSLSIKRAFSELNQTKYSLGHSRYWEDPWQLDLVKAHLSSILQNLIPQLNEELAAAFSKHLGTDTDNWKEIELEAIMRRVIAQATSRFIVGLPLCRDDGYLDLSYKVILGMVTTIWATLPYPDFIRAINGPLASWQTRRNISRIQEHLKPLYQERISTLQGKDGAESDQEPQDLFMMMLRFAQKKRPDEYADLGIMTRRVCAANFVAMHQSTVSVTNLILNIIGSDAEFNTMATLRDEITQVLRGTDGKDWTKDTFTRMAKCDSVAREAMRLNFPLGTRGSMRTVMKDGLESPEGIKLQKGTTISWLASCAQVDADRFDEPQKFDPFRFSRASDEDGKSSHTKNAFVTTSPQYLPFGHGKHACPGRFMVDLMFKIILAQLLTHYDLAWPEDYQGKQPPSVWQGELSEPPPGARILVKRRNL</sequence>
<evidence type="ECO:0000256" key="2">
    <source>
        <dbReference type="ARBA" id="ARBA00010617"/>
    </source>
</evidence>
<evidence type="ECO:0000256" key="3">
    <source>
        <dbReference type="ARBA" id="ARBA00022617"/>
    </source>
</evidence>
<accession>A0A167BT79</accession>
<keyword evidence="6 8" id="KW-0408">Iron</keyword>
<dbReference type="PRINTS" id="PR00465">
    <property type="entry name" value="EP450IV"/>
</dbReference>